<comment type="caution">
    <text evidence="1">The sequence shown here is derived from an EMBL/GenBank/DDBJ whole genome shotgun (WGS) entry which is preliminary data.</text>
</comment>
<protein>
    <submittedName>
        <fullName evidence="1">Uncharacterized protein</fullName>
    </submittedName>
</protein>
<gene>
    <name evidence="1" type="ORF">MEDL_15133</name>
</gene>
<evidence type="ECO:0000313" key="2">
    <source>
        <dbReference type="Proteomes" id="UP000683360"/>
    </source>
</evidence>
<reference evidence="1" key="1">
    <citation type="submission" date="2021-03" db="EMBL/GenBank/DDBJ databases">
        <authorList>
            <person name="Bekaert M."/>
        </authorList>
    </citation>
    <scope>NUCLEOTIDE SEQUENCE</scope>
</reference>
<dbReference type="AlphaFoldDB" id="A0A8S3QUP1"/>
<name>A0A8S3QUP1_MYTED</name>
<evidence type="ECO:0000313" key="1">
    <source>
        <dbReference type="EMBL" id="CAG2200484.1"/>
    </source>
</evidence>
<accession>A0A8S3QUP1</accession>
<keyword evidence="2" id="KW-1185">Reference proteome</keyword>
<dbReference type="Proteomes" id="UP000683360">
    <property type="component" value="Unassembled WGS sequence"/>
</dbReference>
<organism evidence="1 2">
    <name type="scientific">Mytilus edulis</name>
    <name type="common">Blue mussel</name>
    <dbReference type="NCBI Taxonomy" id="6550"/>
    <lineage>
        <taxon>Eukaryota</taxon>
        <taxon>Metazoa</taxon>
        <taxon>Spiralia</taxon>
        <taxon>Lophotrochozoa</taxon>
        <taxon>Mollusca</taxon>
        <taxon>Bivalvia</taxon>
        <taxon>Autobranchia</taxon>
        <taxon>Pteriomorphia</taxon>
        <taxon>Mytilida</taxon>
        <taxon>Mytiloidea</taxon>
        <taxon>Mytilidae</taxon>
        <taxon>Mytilinae</taxon>
        <taxon>Mytilus</taxon>
    </lineage>
</organism>
<proteinExistence type="predicted"/>
<dbReference type="OrthoDB" id="6119212at2759"/>
<sequence>MKIRKPFWCTLNNPLDSLNNTAEVHELDLAFEHDSSVALDRWSEKYGDCIKYAVWETKTELPNGDRFCLTEDDAVYCKEFDCPATECEQPIVPETGGCSYCKGTCSYGGAIYPVDPRFLIDCLDGSNRCSCGANNSIASSRRGTIPRWMCFKKGSYKS</sequence>
<dbReference type="EMBL" id="CAJPWZ010000750">
    <property type="protein sequence ID" value="CAG2200484.1"/>
    <property type="molecule type" value="Genomic_DNA"/>
</dbReference>